<dbReference type="RefSeq" id="WP_006062050.1">
    <property type="nucleotide sequence ID" value="NZ_KB290822.1"/>
</dbReference>
<proteinExistence type="predicted"/>
<keyword evidence="14" id="KW-0594">Phospholipid biosynthesis</keyword>
<evidence type="ECO:0000256" key="10">
    <source>
        <dbReference type="ARBA" id="ARBA00022692"/>
    </source>
</evidence>
<evidence type="ECO:0000256" key="18">
    <source>
        <dbReference type="SAM" id="Phobius"/>
    </source>
</evidence>
<comment type="caution">
    <text evidence="19">The sequence shown here is derived from an EMBL/GenBank/DDBJ whole genome shotgun (WGS) entry which is preliminary data.</text>
</comment>
<evidence type="ECO:0000256" key="4">
    <source>
        <dbReference type="ARBA" id="ARBA00013195"/>
    </source>
</evidence>
<keyword evidence="16" id="KW-1208">Phospholipid metabolism</keyword>
<evidence type="ECO:0000256" key="7">
    <source>
        <dbReference type="ARBA" id="ARBA00022516"/>
    </source>
</evidence>
<dbReference type="InterPro" id="IPR000462">
    <property type="entry name" value="CDP-OH_P_trans"/>
</dbReference>
<feature type="transmembrane region" description="Helical" evidence="18">
    <location>
        <begin position="134"/>
        <end position="152"/>
    </location>
</feature>
<reference evidence="19 20" key="1">
    <citation type="submission" date="2012-05" db="EMBL/GenBank/DDBJ databases">
        <authorList>
            <person name="Weinstock G."/>
            <person name="Sodergren E."/>
            <person name="Lobos E.A."/>
            <person name="Fulton L."/>
            <person name="Fulton R."/>
            <person name="Courtney L."/>
            <person name="Fronick C."/>
            <person name="O'Laughlin M."/>
            <person name="Godfrey J."/>
            <person name="Wilson R.M."/>
            <person name="Miner T."/>
            <person name="Farmer C."/>
            <person name="Delehaunty K."/>
            <person name="Cordes M."/>
            <person name="Minx P."/>
            <person name="Tomlinson C."/>
            <person name="Chen J."/>
            <person name="Wollam A."/>
            <person name="Pepin K.H."/>
            <person name="Bhonagiri V."/>
            <person name="Zhang X."/>
            <person name="Suruliraj S."/>
            <person name="Warren W."/>
            <person name="Mitreva M."/>
            <person name="Mardis E.R."/>
            <person name="Wilson R.K."/>
        </authorList>
    </citation>
    <scope>NUCLEOTIDE SEQUENCE [LARGE SCALE GENOMIC DNA]</scope>
    <source>
        <strain evidence="19 20">F0235</strain>
    </source>
</reference>
<keyword evidence="7" id="KW-0444">Lipid biosynthesis</keyword>
<comment type="catalytic activity">
    <reaction evidence="1">
        <text>a CDP-1,2-diacyl-sn-glycerol + choline = a 1,2-diacyl-sn-glycero-3-phosphocholine + CMP + H(+)</text>
        <dbReference type="Rhea" id="RHEA:14597"/>
        <dbReference type="ChEBI" id="CHEBI:15354"/>
        <dbReference type="ChEBI" id="CHEBI:15378"/>
        <dbReference type="ChEBI" id="CHEBI:57643"/>
        <dbReference type="ChEBI" id="CHEBI:58332"/>
        <dbReference type="ChEBI" id="CHEBI:60377"/>
        <dbReference type="EC" id="2.7.8.24"/>
    </reaction>
</comment>
<dbReference type="HOGENOM" id="CLU_086279_0_0_11"/>
<comment type="cofactor">
    <cofactor evidence="2">
        <name>Mn(2+)</name>
        <dbReference type="ChEBI" id="CHEBI:29035"/>
    </cofactor>
</comment>
<dbReference type="AlphaFoldDB" id="L1MMA8"/>
<dbReference type="InterPro" id="IPR026027">
    <property type="entry name" value="PcS"/>
</dbReference>
<evidence type="ECO:0000256" key="11">
    <source>
        <dbReference type="ARBA" id="ARBA00022989"/>
    </source>
</evidence>
<feature type="transmembrane region" description="Helical" evidence="18">
    <location>
        <begin position="189"/>
        <end position="208"/>
    </location>
</feature>
<evidence type="ECO:0000256" key="1">
    <source>
        <dbReference type="ARBA" id="ARBA00000958"/>
    </source>
</evidence>
<dbReference type="PATRIC" id="fig|1035195.3.peg.328"/>
<dbReference type="GO" id="GO:0050520">
    <property type="term" value="F:phosphatidylcholine synthase activity"/>
    <property type="evidence" value="ECO:0007669"/>
    <property type="project" value="UniProtKB-EC"/>
</dbReference>
<evidence type="ECO:0000256" key="8">
    <source>
        <dbReference type="ARBA" id="ARBA00022519"/>
    </source>
</evidence>
<evidence type="ECO:0000256" key="9">
    <source>
        <dbReference type="ARBA" id="ARBA00022679"/>
    </source>
</evidence>
<keyword evidence="10 18" id="KW-0812">Transmembrane</keyword>
<evidence type="ECO:0000256" key="2">
    <source>
        <dbReference type="ARBA" id="ARBA00001936"/>
    </source>
</evidence>
<keyword evidence="8" id="KW-0997">Cell inner membrane</keyword>
<evidence type="ECO:0000256" key="3">
    <source>
        <dbReference type="ARBA" id="ARBA00004429"/>
    </source>
</evidence>
<dbReference type="STRING" id="1035195.HMPREF9997_00355"/>
<evidence type="ECO:0000256" key="12">
    <source>
        <dbReference type="ARBA" id="ARBA00023098"/>
    </source>
</evidence>
<dbReference type="Gene3D" id="1.20.120.1760">
    <property type="match status" value="1"/>
</dbReference>
<evidence type="ECO:0000256" key="6">
    <source>
        <dbReference type="ARBA" id="ARBA00022475"/>
    </source>
</evidence>
<organism evidence="19 20">
    <name type="scientific">Corynebacterium durum F0235</name>
    <dbReference type="NCBI Taxonomy" id="1035195"/>
    <lineage>
        <taxon>Bacteria</taxon>
        <taxon>Bacillati</taxon>
        <taxon>Actinomycetota</taxon>
        <taxon>Actinomycetes</taxon>
        <taxon>Mycobacteriales</taxon>
        <taxon>Corynebacteriaceae</taxon>
        <taxon>Corynebacterium</taxon>
    </lineage>
</organism>
<evidence type="ECO:0000256" key="5">
    <source>
        <dbReference type="ARBA" id="ARBA00015623"/>
    </source>
</evidence>
<evidence type="ECO:0000313" key="20">
    <source>
        <dbReference type="Proteomes" id="UP000010445"/>
    </source>
</evidence>
<evidence type="ECO:0000256" key="16">
    <source>
        <dbReference type="ARBA" id="ARBA00023264"/>
    </source>
</evidence>
<feature type="transmembrane region" description="Helical" evidence="18">
    <location>
        <begin position="214"/>
        <end position="232"/>
    </location>
</feature>
<evidence type="ECO:0000256" key="14">
    <source>
        <dbReference type="ARBA" id="ARBA00023209"/>
    </source>
</evidence>
<dbReference type="Pfam" id="PF01066">
    <property type="entry name" value="CDP-OH_P_transf"/>
    <property type="match status" value="1"/>
</dbReference>
<feature type="transmembrane region" description="Helical" evidence="18">
    <location>
        <begin position="107"/>
        <end position="125"/>
    </location>
</feature>
<accession>L1MMA8</accession>
<evidence type="ECO:0000313" key="19">
    <source>
        <dbReference type="EMBL" id="EKX92071.1"/>
    </source>
</evidence>
<keyword evidence="13 18" id="KW-0472">Membrane</keyword>
<evidence type="ECO:0000256" key="17">
    <source>
        <dbReference type="ARBA" id="ARBA00033321"/>
    </source>
</evidence>
<gene>
    <name evidence="19" type="ORF">HMPREF9997_00355</name>
</gene>
<evidence type="ECO:0000256" key="13">
    <source>
        <dbReference type="ARBA" id="ARBA00023136"/>
    </source>
</evidence>
<feature type="transmembrane region" description="Helical" evidence="18">
    <location>
        <begin position="44"/>
        <end position="62"/>
    </location>
</feature>
<keyword evidence="12" id="KW-0443">Lipid metabolism</keyword>
<dbReference type="EMBL" id="AMEM01000007">
    <property type="protein sequence ID" value="EKX92071.1"/>
    <property type="molecule type" value="Genomic_DNA"/>
</dbReference>
<keyword evidence="9 19" id="KW-0808">Transferase</keyword>
<comment type="subcellular location">
    <subcellularLocation>
        <location evidence="3">Cell inner membrane</location>
        <topology evidence="3">Multi-pass membrane protein</topology>
    </subcellularLocation>
</comment>
<feature type="transmembrane region" description="Helical" evidence="18">
    <location>
        <begin position="158"/>
        <end position="177"/>
    </location>
</feature>
<keyword evidence="20" id="KW-1185">Reference proteome</keyword>
<dbReference type="PIRSF" id="PIRSF000851">
    <property type="entry name" value="PcS"/>
    <property type="match status" value="1"/>
</dbReference>
<dbReference type="Proteomes" id="UP000010445">
    <property type="component" value="Unassembled WGS sequence"/>
</dbReference>
<dbReference type="EC" id="2.7.8.24" evidence="4"/>
<keyword evidence="11 18" id="KW-1133">Transmembrane helix</keyword>
<evidence type="ECO:0000256" key="15">
    <source>
        <dbReference type="ARBA" id="ARBA00023211"/>
    </source>
</evidence>
<keyword evidence="15" id="KW-0464">Manganese</keyword>
<dbReference type="GO" id="GO:0005886">
    <property type="term" value="C:plasma membrane"/>
    <property type="evidence" value="ECO:0007669"/>
    <property type="project" value="UniProtKB-SubCell"/>
</dbReference>
<name>L1MMA8_9CORY</name>
<keyword evidence="6" id="KW-1003">Cell membrane</keyword>
<feature type="transmembrane region" description="Helical" evidence="18">
    <location>
        <begin position="12"/>
        <end position="38"/>
    </location>
</feature>
<sequence length="258" mass="28546">MFVSSAQYPARIRAAAWAVHILTMSGLVWASLAMLATIHREFTWMWVWLLVALVVDGVDGTLARRAKVSEVIPWFDGSIVDIVVDYLTWTFIPAVFMYVGLDMGPKPVAGLLMALILTSSMFCYANKQWKSTDYYFVGFPAAWNIVALMFYVLGTPAIVNIIVTLVLAVLTLVPTHYVHPARVKRFRTLNIVAVALWFLATCWLVAIYPERPLSTVAVIVVCGGWVLLAGFLRSIRGAELVTEPSTTPDTEPASSDDS</sequence>
<dbReference type="eggNOG" id="COG1183">
    <property type="taxonomic scope" value="Bacteria"/>
</dbReference>
<protein>
    <recommendedName>
        <fullName evidence="5">Phosphatidylcholine synthase</fullName>
        <ecNumber evidence="4">2.7.8.24</ecNumber>
    </recommendedName>
    <alternativeName>
        <fullName evidence="17">CDP-diglyceride-choline O-phosphatidyltransferase</fullName>
    </alternativeName>
</protein>
<dbReference type="GO" id="GO:0008654">
    <property type="term" value="P:phospholipid biosynthetic process"/>
    <property type="evidence" value="ECO:0007669"/>
    <property type="project" value="UniProtKB-KW"/>
</dbReference>
<dbReference type="InterPro" id="IPR043130">
    <property type="entry name" value="CDP-OH_PTrfase_TM_dom"/>
</dbReference>